<dbReference type="Gene3D" id="2.30.29.30">
    <property type="entry name" value="Pleckstrin-homology domain (PH domain)/Phosphotyrosine-binding domain (PTB)"/>
    <property type="match status" value="1"/>
</dbReference>
<dbReference type="SMART" id="SM00233">
    <property type="entry name" value="PH"/>
    <property type="match status" value="1"/>
</dbReference>
<reference evidence="13" key="1">
    <citation type="submission" date="2020-10" db="EMBL/GenBank/DDBJ databases">
        <authorList>
            <person name="Kikuchi T."/>
        </authorList>
    </citation>
    <scope>NUCLEOTIDE SEQUENCE</scope>
    <source>
        <strain evidence="13">NKZ352</strain>
    </source>
</reference>
<dbReference type="GO" id="GO:0005524">
    <property type="term" value="F:ATP binding"/>
    <property type="evidence" value="ECO:0007669"/>
    <property type="project" value="UniProtKB-UniRule"/>
</dbReference>
<feature type="region of interest" description="Disordered" evidence="11">
    <location>
        <begin position="668"/>
        <end position="696"/>
    </location>
</feature>
<evidence type="ECO:0000259" key="12">
    <source>
        <dbReference type="PROSITE" id="PS50011"/>
    </source>
</evidence>
<dbReference type="Gene3D" id="3.30.200.20">
    <property type="entry name" value="Phosphorylase Kinase, domain 1"/>
    <property type="match status" value="1"/>
</dbReference>
<dbReference type="PROSITE" id="PS00107">
    <property type="entry name" value="PROTEIN_KINASE_ATP"/>
    <property type="match status" value="1"/>
</dbReference>
<keyword evidence="14" id="KW-1185">Reference proteome</keyword>
<dbReference type="SUPFAM" id="SSF56112">
    <property type="entry name" value="Protein kinase-like (PK-like)"/>
    <property type="match status" value="1"/>
</dbReference>
<feature type="domain" description="Protein kinase" evidence="12">
    <location>
        <begin position="135"/>
        <end position="430"/>
    </location>
</feature>
<evidence type="ECO:0000313" key="13">
    <source>
        <dbReference type="EMBL" id="CAD6199413.1"/>
    </source>
</evidence>
<dbReference type="Proteomes" id="UP000835052">
    <property type="component" value="Unassembled WGS sequence"/>
</dbReference>
<dbReference type="PROSITE" id="PS00108">
    <property type="entry name" value="PROTEIN_KINASE_ST"/>
    <property type="match status" value="1"/>
</dbReference>
<evidence type="ECO:0000256" key="3">
    <source>
        <dbReference type="ARBA" id="ARBA00022527"/>
    </source>
</evidence>
<evidence type="ECO:0000256" key="8">
    <source>
        <dbReference type="ARBA" id="ARBA00047899"/>
    </source>
</evidence>
<gene>
    <name evidence="13" type="ORF">CAUJ_LOCUS15316</name>
</gene>
<dbReference type="GO" id="GO:0004674">
    <property type="term" value="F:protein serine/threonine kinase activity"/>
    <property type="evidence" value="ECO:0007669"/>
    <property type="project" value="UniProtKB-KW"/>
</dbReference>
<dbReference type="EMBL" id="CAJGYM010000173">
    <property type="protein sequence ID" value="CAD6199413.1"/>
    <property type="molecule type" value="Genomic_DNA"/>
</dbReference>
<dbReference type="InterPro" id="IPR011009">
    <property type="entry name" value="Kinase-like_dom_sf"/>
</dbReference>
<dbReference type="InterPro" id="IPR017441">
    <property type="entry name" value="Protein_kinase_ATP_BS"/>
</dbReference>
<evidence type="ECO:0000256" key="7">
    <source>
        <dbReference type="ARBA" id="ARBA00022840"/>
    </source>
</evidence>
<feature type="compositionally biased region" description="Basic residues" evidence="11">
    <location>
        <begin position="685"/>
        <end position="696"/>
    </location>
</feature>
<dbReference type="GO" id="GO:0035556">
    <property type="term" value="P:intracellular signal transduction"/>
    <property type="evidence" value="ECO:0007669"/>
    <property type="project" value="TreeGrafter"/>
</dbReference>
<organism evidence="13 14">
    <name type="scientific">Caenorhabditis auriculariae</name>
    <dbReference type="NCBI Taxonomy" id="2777116"/>
    <lineage>
        <taxon>Eukaryota</taxon>
        <taxon>Metazoa</taxon>
        <taxon>Ecdysozoa</taxon>
        <taxon>Nematoda</taxon>
        <taxon>Chromadorea</taxon>
        <taxon>Rhabditida</taxon>
        <taxon>Rhabditina</taxon>
        <taxon>Rhabditomorpha</taxon>
        <taxon>Rhabditoidea</taxon>
        <taxon>Rhabditidae</taxon>
        <taxon>Peloderinae</taxon>
        <taxon>Caenorhabditis</taxon>
    </lineage>
</organism>
<evidence type="ECO:0000313" key="14">
    <source>
        <dbReference type="Proteomes" id="UP000835052"/>
    </source>
</evidence>
<dbReference type="OrthoDB" id="347657at2759"/>
<keyword evidence="5 10" id="KW-0547">Nucleotide-binding</keyword>
<dbReference type="CDD" id="cd01262">
    <property type="entry name" value="PH_PDK1"/>
    <property type="match status" value="1"/>
</dbReference>
<evidence type="ECO:0000256" key="4">
    <source>
        <dbReference type="ARBA" id="ARBA00022679"/>
    </source>
</evidence>
<dbReference type="Gene3D" id="1.10.510.10">
    <property type="entry name" value="Transferase(Phosphotransferase) domain 1"/>
    <property type="match status" value="1"/>
</dbReference>
<keyword evidence="3" id="KW-0723">Serine/threonine-protein kinase</keyword>
<evidence type="ECO:0000256" key="5">
    <source>
        <dbReference type="ARBA" id="ARBA00022741"/>
    </source>
</evidence>
<dbReference type="Pfam" id="PF00069">
    <property type="entry name" value="Pkinase"/>
    <property type="match status" value="2"/>
</dbReference>
<evidence type="ECO:0000256" key="11">
    <source>
        <dbReference type="SAM" id="MobiDB-lite"/>
    </source>
</evidence>
<feature type="region of interest" description="Disordered" evidence="11">
    <location>
        <begin position="1"/>
        <end position="104"/>
    </location>
</feature>
<dbReference type="SMART" id="SM00220">
    <property type="entry name" value="S_TKc"/>
    <property type="match status" value="1"/>
</dbReference>
<dbReference type="EC" id="2.7.11.1" evidence="1"/>
<dbReference type="InterPro" id="IPR011993">
    <property type="entry name" value="PH-like_dom_sf"/>
</dbReference>
<dbReference type="InterPro" id="IPR001849">
    <property type="entry name" value="PH_domain"/>
</dbReference>
<comment type="catalytic activity">
    <reaction evidence="8">
        <text>L-threonyl-[protein] + ATP = O-phospho-L-threonyl-[protein] + ADP + H(+)</text>
        <dbReference type="Rhea" id="RHEA:46608"/>
        <dbReference type="Rhea" id="RHEA-COMP:11060"/>
        <dbReference type="Rhea" id="RHEA-COMP:11605"/>
        <dbReference type="ChEBI" id="CHEBI:15378"/>
        <dbReference type="ChEBI" id="CHEBI:30013"/>
        <dbReference type="ChEBI" id="CHEBI:30616"/>
        <dbReference type="ChEBI" id="CHEBI:61977"/>
        <dbReference type="ChEBI" id="CHEBI:456216"/>
        <dbReference type="EC" id="2.7.11.1"/>
    </reaction>
</comment>
<evidence type="ECO:0000256" key="1">
    <source>
        <dbReference type="ARBA" id="ARBA00012513"/>
    </source>
</evidence>
<dbReference type="PANTHER" id="PTHR24356:SF406">
    <property type="entry name" value="3-PHOSPHOINOSITIDE-DEPENDENT PROTEIN KINASE 1"/>
    <property type="match status" value="1"/>
</dbReference>
<evidence type="ECO:0000256" key="6">
    <source>
        <dbReference type="ARBA" id="ARBA00022777"/>
    </source>
</evidence>
<comment type="catalytic activity">
    <reaction evidence="9">
        <text>L-seryl-[protein] + ATP = O-phospho-L-seryl-[protein] + ADP + H(+)</text>
        <dbReference type="Rhea" id="RHEA:17989"/>
        <dbReference type="Rhea" id="RHEA-COMP:9863"/>
        <dbReference type="Rhea" id="RHEA-COMP:11604"/>
        <dbReference type="ChEBI" id="CHEBI:15378"/>
        <dbReference type="ChEBI" id="CHEBI:29999"/>
        <dbReference type="ChEBI" id="CHEBI:30616"/>
        <dbReference type="ChEBI" id="CHEBI:83421"/>
        <dbReference type="ChEBI" id="CHEBI:456216"/>
        <dbReference type="EC" id="2.7.11.1"/>
    </reaction>
</comment>
<dbReference type="PANTHER" id="PTHR24356">
    <property type="entry name" value="SERINE/THREONINE-PROTEIN KINASE"/>
    <property type="match status" value="1"/>
</dbReference>
<accession>A0A8S1HVJ7</accession>
<dbReference type="PROSITE" id="PS50011">
    <property type="entry name" value="PROTEIN_KINASE_DOM"/>
    <property type="match status" value="1"/>
</dbReference>
<feature type="binding site" evidence="10">
    <location>
        <position position="164"/>
    </location>
    <ligand>
        <name>ATP</name>
        <dbReference type="ChEBI" id="CHEBI:30616"/>
    </ligand>
</feature>
<protein>
    <recommendedName>
        <fullName evidence="2">3-phosphoinositide-dependent protein kinase 1</fullName>
        <ecNumber evidence="1">2.7.11.1</ecNumber>
    </recommendedName>
</protein>
<proteinExistence type="predicted"/>
<comment type="caution">
    <text evidence="13">The sequence shown here is derived from an EMBL/GenBank/DDBJ whole genome shotgun (WGS) entry which is preliminary data.</text>
</comment>
<evidence type="ECO:0000256" key="9">
    <source>
        <dbReference type="ARBA" id="ARBA00048679"/>
    </source>
</evidence>
<evidence type="ECO:0000256" key="10">
    <source>
        <dbReference type="PROSITE-ProRule" id="PRU10141"/>
    </source>
</evidence>
<evidence type="ECO:0000256" key="2">
    <source>
        <dbReference type="ARBA" id="ARBA00018538"/>
    </source>
</evidence>
<keyword evidence="7 10" id="KW-0067">ATP-binding</keyword>
<feature type="compositionally biased region" description="Basic and acidic residues" evidence="11">
    <location>
        <begin position="668"/>
        <end position="684"/>
    </location>
</feature>
<dbReference type="InterPro" id="IPR033931">
    <property type="entry name" value="PDK1-typ_PH"/>
</dbReference>
<dbReference type="SUPFAM" id="SSF50729">
    <property type="entry name" value="PH domain-like"/>
    <property type="match status" value="1"/>
</dbReference>
<name>A0A8S1HVJ7_9PELO</name>
<keyword evidence="4" id="KW-0808">Transferase</keyword>
<keyword evidence="6" id="KW-0418">Kinase</keyword>
<dbReference type="AlphaFoldDB" id="A0A8S1HVJ7"/>
<sequence length="696" mass="80111">MKAESATGSCEKLAASGSANGDSRSLQRKSRMIFLSCFRGRNSDDSSSSSFGKKKRRSTGSTSDTKFSKKKSNNSKDSANGSSYYSRQESVPLLTSAPPAPRAPRFTRIQNMIKAEEILENAAKNGIAEKSGNDFSFVRSIGEGSYSTVYRVRDEESKIHFAAKVIQKANLYRNDKLESAIRERDILVYLTESGENHPFIPNLYTTFQDVENFYLISLVAERGTLDDMITRFTTLSVPHATFYASEILAGLEFIHGKNIIHRDLKPENILIKEDGHIMIADFGSAQVVDNFTLPSNKFQEEDQYYPAPPPPVTRDYRRMLDDDEEEEPEPVRRSTFVGTAQYISPEMLTDGDVGPSTDVWGFACILFQSLYGQPPFRAVNQYHLLKKIRDLDFAFPDEFPPLARDLLASIFVLDPASRSKISDIKDHEFFRKINWDKILVNDPPRHAGYTPKSYAYNDFDLPLDMDTGYTDFAIQRMLNMKKPMKRLPGVGLVNGEQQLATFEFDDTLEGPSDMAIKPVQMDEATRARLLERQRIEHPYHLYVDNHLILRSGFVYKKRGLFSRRRMFLLTEGPHLFYVDPDEKILKGEIPWSPCMRTEARNFRAFLIHTPNRVYYMFDPDRRALEWCQAIEDTAKLFEVDIARIYQTAMREGTFDIIYGKKRTEKELAKEEKARLKKRQKEEKKRLKRALRNLRNR</sequence>
<dbReference type="InterPro" id="IPR050236">
    <property type="entry name" value="Ser_Thr_kinase_AGC"/>
</dbReference>
<dbReference type="InterPro" id="IPR008271">
    <property type="entry name" value="Ser/Thr_kinase_AS"/>
</dbReference>
<dbReference type="InterPro" id="IPR000719">
    <property type="entry name" value="Prot_kinase_dom"/>
</dbReference>
<dbReference type="Pfam" id="PF14593">
    <property type="entry name" value="PH_3"/>
    <property type="match status" value="1"/>
</dbReference>